<evidence type="ECO:0000313" key="1">
    <source>
        <dbReference type="EMBL" id="MBA1154708.1"/>
    </source>
</evidence>
<proteinExistence type="predicted"/>
<dbReference type="EMBL" id="JACDXJ010000001">
    <property type="protein sequence ID" value="MBA1154708.1"/>
    <property type="molecule type" value="Genomic_DNA"/>
</dbReference>
<evidence type="ECO:0000313" key="2">
    <source>
        <dbReference type="Proteomes" id="UP000572984"/>
    </source>
</evidence>
<dbReference type="Pfam" id="PF07309">
    <property type="entry name" value="FlaF"/>
    <property type="match status" value="1"/>
</dbReference>
<dbReference type="InterPro" id="IPR010845">
    <property type="entry name" value="FlaF"/>
</dbReference>
<keyword evidence="1" id="KW-0966">Cell projection</keyword>
<dbReference type="RefSeq" id="WP_181050406.1">
    <property type="nucleotide sequence ID" value="NZ_JACDXJ010000001.1"/>
</dbReference>
<accession>A0A838BGM0</accession>
<dbReference type="Proteomes" id="UP000572984">
    <property type="component" value="Unassembled WGS sequence"/>
</dbReference>
<organism evidence="1 2">
    <name type="scientific">Microvirga mediterraneensis</name>
    <dbReference type="NCBI Taxonomy" id="2754695"/>
    <lineage>
        <taxon>Bacteria</taxon>
        <taxon>Pseudomonadati</taxon>
        <taxon>Pseudomonadota</taxon>
        <taxon>Alphaproteobacteria</taxon>
        <taxon>Hyphomicrobiales</taxon>
        <taxon>Methylobacteriaceae</taxon>
        <taxon>Microvirga</taxon>
    </lineage>
</organism>
<protein>
    <submittedName>
        <fullName evidence="1">Flagellar biosynthesis regulator FlaF</fullName>
    </submittedName>
</protein>
<keyword evidence="1" id="KW-0282">Flagellum</keyword>
<sequence>MYRFSYAEVVEDAPRECRQREYEIFGQAIGLLKAADGLPSRSPEMTQALEFLQRLWTSLVKDLAHPDNEMPDKLKAQLISIGFWVMRETSRVACGEHNNLTALIDINAMIQEGLK</sequence>
<dbReference type="NCBIfam" id="NF009434">
    <property type="entry name" value="PRK12793.1"/>
    <property type="match status" value="1"/>
</dbReference>
<reference evidence="1 2" key="1">
    <citation type="submission" date="2020-07" db="EMBL/GenBank/DDBJ databases">
        <title>Draft genome and description of Microvirga mediterraneensis Marseille-Q2068 sp. nov.</title>
        <authorList>
            <person name="Boxberger M."/>
        </authorList>
    </citation>
    <scope>NUCLEOTIDE SEQUENCE [LARGE SCALE GENOMIC DNA]</scope>
    <source>
        <strain evidence="1 2">Marseille-Q2068</strain>
    </source>
</reference>
<name>A0A838BGM0_9HYPH</name>
<keyword evidence="2" id="KW-1185">Reference proteome</keyword>
<gene>
    <name evidence="1" type="primary">flaF</name>
    <name evidence="1" type="ORF">H0S73_01030</name>
</gene>
<comment type="caution">
    <text evidence="1">The sequence shown here is derived from an EMBL/GenBank/DDBJ whole genome shotgun (WGS) entry which is preliminary data.</text>
</comment>
<dbReference type="AlphaFoldDB" id="A0A838BGM0"/>
<dbReference type="GO" id="GO:0044781">
    <property type="term" value="P:bacterial-type flagellum organization"/>
    <property type="evidence" value="ECO:0007669"/>
    <property type="project" value="InterPro"/>
</dbReference>
<keyword evidence="1" id="KW-0969">Cilium</keyword>